<name>A0ABW7I666_9RHOB</name>
<dbReference type="PANTHER" id="PTHR28047:SF5">
    <property type="entry name" value="PROTEIN DCG1"/>
    <property type="match status" value="1"/>
</dbReference>
<proteinExistence type="inferred from homology"/>
<dbReference type="Pfam" id="PF01177">
    <property type="entry name" value="Asp_Glu_race"/>
    <property type="match status" value="1"/>
</dbReference>
<dbReference type="PANTHER" id="PTHR28047">
    <property type="entry name" value="PROTEIN DCG1"/>
    <property type="match status" value="1"/>
</dbReference>
<gene>
    <name evidence="2" type="ORF">ACGRVM_07195</name>
</gene>
<keyword evidence="3" id="KW-1185">Reference proteome</keyword>
<reference evidence="2 3" key="1">
    <citation type="submission" date="2024-10" db="EMBL/GenBank/DDBJ databases">
        <authorList>
            <person name="Yang X.-N."/>
        </authorList>
    </citation>
    <scope>NUCLEOTIDE SEQUENCE [LARGE SCALE GENOMIC DNA]</scope>
    <source>
        <strain evidence="2 3">CAU 1059</strain>
    </source>
</reference>
<dbReference type="EMBL" id="JBIHMM010000001">
    <property type="protein sequence ID" value="MFH0253672.1"/>
    <property type="molecule type" value="Genomic_DNA"/>
</dbReference>
<evidence type="ECO:0000256" key="1">
    <source>
        <dbReference type="ARBA" id="ARBA00038414"/>
    </source>
</evidence>
<organism evidence="2 3">
    <name type="scientific">Roseovarius aquimarinus</name>
    <dbReference type="NCBI Taxonomy" id="1229156"/>
    <lineage>
        <taxon>Bacteria</taxon>
        <taxon>Pseudomonadati</taxon>
        <taxon>Pseudomonadota</taxon>
        <taxon>Alphaproteobacteria</taxon>
        <taxon>Rhodobacterales</taxon>
        <taxon>Roseobacteraceae</taxon>
        <taxon>Roseovarius</taxon>
    </lineage>
</organism>
<sequence>MTGPILFINPNSSDAVTDGITAALAPLRLARGPAFEAVGVPHGPATIASAEDAARAAIDVLDMARSRPDCSAYVVACFSDPGIDVLRATLPQPVLGLQEAGVLTAMSRADLFGIIALGPRSVARHKLRLRQMGVLARMVDELPLDNASAEEVGHSDAVFDDVVRLGQNLKSRGAGALVLGCAGFAPRRGDLEARLQMAVIDPVQAAGSMALAATL</sequence>
<comment type="caution">
    <text evidence="2">The sequence shown here is derived from an EMBL/GenBank/DDBJ whole genome shotgun (WGS) entry which is preliminary data.</text>
</comment>
<dbReference type="InterPro" id="IPR053714">
    <property type="entry name" value="Iso_Racemase_Enz_sf"/>
</dbReference>
<evidence type="ECO:0000313" key="3">
    <source>
        <dbReference type="Proteomes" id="UP001607157"/>
    </source>
</evidence>
<dbReference type="InterPro" id="IPR052186">
    <property type="entry name" value="Hydantoin_racemase-like"/>
</dbReference>
<dbReference type="Gene3D" id="3.40.50.12500">
    <property type="match status" value="1"/>
</dbReference>
<comment type="similarity">
    <text evidence="1">Belongs to the HyuE racemase family.</text>
</comment>
<dbReference type="RefSeq" id="WP_377172705.1">
    <property type="nucleotide sequence ID" value="NZ_JBHTJC010000005.1"/>
</dbReference>
<evidence type="ECO:0000313" key="2">
    <source>
        <dbReference type="EMBL" id="MFH0253672.1"/>
    </source>
</evidence>
<dbReference type="Proteomes" id="UP001607157">
    <property type="component" value="Unassembled WGS sequence"/>
</dbReference>
<dbReference type="InterPro" id="IPR015942">
    <property type="entry name" value="Asp/Glu/hydantoin_racemase"/>
</dbReference>
<protein>
    <submittedName>
        <fullName evidence="2">Aspartate/glutamate racemase family protein</fullName>
    </submittedName>
</protein>
<accession>A0ABW7I666</accession>